<evidence type="ECO:0000259" key="6">
    <source>
        <dbReference type="SMART" id="SM00245"/>
    </source>
</evidence>
<feature type="signal peptide" evidence="5">
    <location>
        <begin position="1"/>
        <end position="23"/>
    </location>
</feature>
<evidence type="ECO:0000256" key="2">
    <source>
        <dbReference type="ARBA" id="ARBA00022801"/>
    </source>
</evidence>
<dbReference type="EMBL" id="CP015108">
    <property type="protein sequence ID" value="ARF14889.1"/>
    <property type="molecule type" value="Genomic_DNA"/>
</dbReference>
<proteinExistence type="predicted"/>
<keyword evidence="1" id="KW-0645">Protease</keyword>
<name>A0ABM6JXH0_SPOUR</name>
<feature type="chain" id="PRO_5045672306" description="Tail specific protease domain-containing protein" evidence="5">
    <location>
        <begin position="24"/>
        <end position="265"/>
    </location>
</feature>
<evidence type="ECO:0000256" key="4">
    <source>
        <dbReference type="SAM" id="MobiDB-lite"/>
    </source>
</evidence>
<keyword evidence="2" id="KW-0378">Hydrolase</keyword>
<feature type="region of interest" description="Disordered" evidence="4">
    <location>
        <begin position="245"/>
        <end position="265"/>
    </location>
</feature>
<dbReference type="SMART" id="SM00245">
    <property type="entry name" value="TSPc"/>
    <property type="match status" value="1"/>
</dbReference>
<accession>A0ABM6JXH0</accession>
<dbReference type="Pfam" id="PF03572">
    <property type="entry name" value="Peptidase_S41"/>
    <property type="match status" value="1"/>
</dbReference>
<evidence type="ECO:0000256" key="5">
    <source>
        <dbReference type="SAM" id="SignalP"/>
    </source>
</evidence>
<feature type="domain" description="Tail specific protease" evidence="6">
    <location>
        <begin position="79"/>
        <end position="265"/>
    </location>
</feature>
<dbReference type="RefSeq" id="WP_083065595.1">
    <property type="nucleotide sequence ID" value="NZ_CP015108.1"/>
</dbReference>
<organism evidence="7 8">
    <name type="scientific">Sporosarcina ureae</name>
    <dbReference type="NCBI Taxonomy" id="1571"/>
    <lineage>
        <taxon>Bacteria</taxon>
        <taxon>Bacillati</taxon>
        <taxon>Bacillota</taxon>
        <taxon>Bacilli</taxon>
        <taxon>Bacillales</taxon>
        <taxon>Caryophanaceae</taxon>
        <taxon>Sporosarcina</taxon>
    </lineage>
</organism>
<dbReference type="InterPro" id="IPR004447">
    <property type="entry name" value="Peptidase_S41A"/>
</dbReference>
<dbReference type="Proteomes" id="UP000192486">
    <property type="component" value="Chromosome"/>
</dbReference>
<dbReference type="Gene3D" id="3.30.750.44">
    <property type="match status" value="1"/>
</dbReference>
<keyword evidence="8" id="KW-1185">Reference proteome</keyword>
<evidence type="ECO:0000313" key="8">
    <source>
        <dbReference type="Proteomes" id="UP000192486"/>
    </source>
</evidence>
<evidence type="ECO:0000256" key="3">
    <source>
        <dbReference type="ARBA" id="ARBA00022825"/>
    </source>
</evidence>
<dbReference type="PANTHER" id="PTHR32060:SF22">
    <property type="entry name" value="CARBOXYL-TERMINAL-PROCESSING PEPTIDASE 3, CHLOROPLASTIC"/>
    <property type="match status" value="1"/>
</dbReference>
<keyword evidence="5" id="KW-0732">Signal</keyword>
<protein>
    <recommendedName>
        <fullName evidence="6">Tail specific protease domain-containing protein</fullName>
    </recommendedName>
</protein>
<dbReference type="Gene3D" id="3.90.226.10">
    <property type="entry name" value="2-enoyl-CoA Hydratase, Chain A, domain 1"/>
    <property type="match status" value="1"/>
</dbReference>
<dbReference type="InterPro" id="IPR029045">
    <property type="entry name" value="ClpP/crotonase-like_dom_sf"/>
</dbReference>
<dbReference type="PANTHER" id="PTHR32060">
    <property type="entry name" value="TAIL-SPECIFIC PROTEASE"/>
    <property type="match status" value="1"/>
</dbReference>
<sequence>MKQTLIAAVAIFAWLCVTPATEAATLDEVKEIVDLYYYGDKPTNLRNARNVTEVVRQLDEYSVYMTPAEYNEYLNQYASVTAPAQVAATMAPNNPDNVTSNMMYGNVGYLKIKSFSAHLQEDVSAHWSRLKAAGAERLILDLRFNGGGYVDSAEQLLGFFPRVKEAYKLQTRMGTQSGKVVPAKNQFPVDTYVLVNRYSASASEIVAVSLKDQSAANVVGETTKGKGSVQSLFELENGGALKLTTGHYTGPKGTPVQHKGVEPNI</sequence>
<dbReference type="CDD" id="cd07560">
    <property type="entry name" value="Peptidase_S41_CPP"/>
    <property type="match status" value="1"/>
</dbReference>
<keyword evidence="3" id="KW-0720">Serine protease</keyword>
<reference evidence="7 8" key="1">
    <citation type="submission" date="2016-04" db="EMBL/GenBank/DDBJ databases">
        <title>Comparative Genomics and Epigenetics of Sporosarcina ureae.</title>
        <authorList>
            <person name="Oliver A.S."/>
            <person name="Cooper K.K."/>
        </authorList>
    </citation>
    <scope>NUCLEOTIDE SEQUENCE [LARGE SCALE GENOMIC DNA]</scope>
    <source>
        <strain evidence="7 8">S204</strain>
    </source>
</reference>
<gene>
    <name evidence="7" type="ORF">SporoS204_12440</name>
</gene>
<dbReference type="InterPro" id="IPR005151">
    <property type="entry name" value="Tail-specific_protease"/>
</dbReference>
<dbReference type="SUPFAM" id="SSF52096">
    <property type="entry name" value="ClpP/crotonase"/>
    <property type="match status" value="1"/>
</dbReference>
<evidence type="ECO:0000256" key="1">
    <source>
        <dbReference type="ARBA" id="ARBA00022670"/>
    </source>
</evidence>
<evidence type="ECO:0000313" key="7">
    <source>
        <dbReference type="EMBL" id="ARF14889.1"/>
    </source>
</evidence>